<evidence type="ECO:0000259" key="8">
    <source>
        <dbReference type="Pfam" id="PF01182"/>
    </source>
</evidence>
<evidence type="ECO:0000256" key="1">
    <source>
        <dbReference type="ARBA" id="ARBA00000832"/>
    </source>
</evidence>
<comment type="function">
    <text evidence="2 7">Hydrolysis of 6-phosphogluconolactone to 6-phosphogluconate.</text>
</comment>
<dbReference type="InterPro" id="IPR039104">
    <property type="entry name" value="6PGL"/>
</dbReference>
<dbReference type="PANTHER" id="PTHR11054">
    <property type="entry name" value="6-PHOSPHOGLUCONOLACTONASE"/>
    <property type="match status" value="1"/>
</dbReference>
<evidence type="ECO:0000256" key="4">
    <source>
        <dbReference type="ARBA" id="ARBA00010662"/>
    </source>
</evidence>
<dbReference type="PANTHER" id="PTHR11054:SF0">
    <property type="entry name" value="6-PHOSPHOGLUCONOLACTONASE"/>
    <property type="match status" value="1"/>
</dbReference>
<organism evidence="9 10">
    <name type="scientific">Bacteroides pyogenes</name>
    <dbReference type="NCBI Taxonomy" id="310300"/>
    <lineage>
        <taxon>Bacteria</taxon>
        <taxon>Pseudomonadati</taxon>
        <taxon>Bacteroidota</taxon>
        <taxon>Bacteroidia</taxon>
        <taxon>Bacteroidales</taxon>
        <taxon>Bacteroidaceae</taxon>
        <taxon>Bacteroides</taxon>
    </lineage>
</organism>
<sequence length="249" mass="27451">MKLFVYSSPLETARALIKHLLGLIDEQPDKIFNIAVSGGSTPARMFELWANEYANVTSWERIRIYWVDERCVPPESVDSNYGMTRKLLLSVVPVSSDHVFRIRGEKNPEEEAERYSELVSGQVPSQNGWPEFDVVLLGAGDDGHTSSIFPGQENLLFSDSVYAVSVHPSTGQQRIALTGYPIMNARHVIFLINGEGKAEVVKDMCKSADAGPAAYIAHHAKNHMALFVDAVAAAYICSSESCNNEEKSS</sequence>
<dbReference type="EC" id="3.1.1.31" evidence="5 7"/>
<comment type="caution">
    <text evidence="9">The sequence shown here is derived from an EMBL/GenBank/DDBJ whole genome shotgun (WGS) entry which is preliminary data.</text>
</comment>
<dbReference type="InterPro" id="IPR005900">
    <property type="entry name" value="6-phosphogluconolactonase_DevB"/>
</dbReference>
<evidence type="ECO:0000313" key="10">
    <source>
        <dbReference type="Proteomes" id="UP000324383"/>
    </source>
</evidence>
<comment type="catalytic activity">
    <reaction evidence="1 7">
        <text>6-phospho-D-glucono-1,5-lactone + H2O = 6-phospho-D-gluconate + H(+)</text>
        <dbReference type="Rhea" id="RHEA:12556"/>
        <dbReference type="ChEBI" id="CHEBI:15377"/>
        <dbReference type="ChEBI" id="CHEBI:15378"/>
        <dbReference type="ChEBI" id="CHEBI:57955"/>
        <dbReference type="ChEBI" id="CHEBI:58759"/>
        <dbReference type="EC" id="3.1.1.31"/>
    </reaction>
</comment>
<evidence type="ECO:0000256" key="2">
    <source>
        <dbReference type="ARBA" id="ARBA00002681"/>
    </source>
</evidence>
<dbReference type="NCBIfam" id="TIGR01198">
    <property type="entry name" value="pgl"/>
    <property type="match status" value="1"/>
</dbReference>
<dbReference type="Pfam" id="PF01182">
    <property type="entry name" value="Glucosamine_iso"/>
    <property type="match status" value="1"/>
</dbReference>
<feature type="domain" description="Glucosamine/galactosamine-6-phosphate isomerase" evidence="8">
    <location>
        <begin position="13"/>
        <end position="220"/>
    </location>
</feature>
<dbReference type="Gene3D" id="3.40.50.1360">
    <property type="match status" value="1"/>
</dbReference>
<dbReference type="GO" id="GO:0005975">
    <property type="term" value="P:carbohydrate metabolic process"/>
    <property type="evidence" value="ECO:0007669"/>
    <property type="project" value="UniProtKB-UniRule"/>
</dbReference>
<dbReference type="InterPro" id="IPR006148">
    <property type="entry name" value="Glc/Gal-6P_isomerase"/>
</dbReference>
<dbReference type="GO" id="GO:0017057">
    <property type="term" value="F:6-phosphogluconolactonase activity"/>
    <property type="evidence" value="ECO:0007669"/>
    <property type="project" value="UniProtKB-UniRule"/>
</dbReference>
<dbReference type="UniPathway" id="UPA00115">
    <property type="reaction ID" value="UER00409"/>
</dbReference>
<keyword evidence="7 9" id="KW-0378">Hydrolase</keyword>
<name>A0A5D3FI70_9BACE</name>
<dbReference type="EMBL" id="VKLW01000017">
    <property type="protein sequence ID" value="TYK33341.1"/>
    <property type="molecule type" value="Genomic_DNA"/>
</dbReference>
<proteinExistence type="inferred from homology"/>
<gene>
    <name evidence="7 9" type="primary">pgl</name>
    <name evidence="9" type="ORF">FNJ60_08775</name>
</gene>
<dbReference type="CDD" id="cd01400">
    <property type="entry name" value="6PGL"/>
    <property type="match status" value="1"/>
</dbReference>
<reference evidence="9 10" key="1">
    <citation type="submission" date="2019-07" db="EMBL/GenBank/DDBJ databases">
        <title>Draft Genome Sequences of Bacteroides pyogenes Strains Isolated from the Uterus Holstein Dairy Cows with Metritis.</title>
        <authorList>
            <person name="Cunha F."/>
            <person name="Galvao K.N."/>
            <person name="Jeon S.J."/>
            <person name="Jeong K.C."/>
        </authorList>
    </citation>
    <scope>NUCLEOTIDE SEQUENCE [LARGE SCALE GENOMIC DNA]</scope>
    <source>
        <strain evidence="9 10">KG-31</strain>
    </source>
</reference>
<evidence type="ECO:0000313" key="9">
    <source>
        <dbReference type="EMBL" id="TYK33341.1"/>
    </source>
</evidence>
<evidence type="ECO:0000256" key="5">
    <source>
        <dbReference type="ARBA" id="ARBA00013198"/>
    </source>
</evidence>
<dbReference type="AlphaFoldDB" id="A0A5D3FI70"/>
<evidence type="ECO:0000256" key="3">
    <source>
        <dbReference type="ARBA" id="ARBA00004961"/>
    </source>
</evidence>
<evidence type="ECO:0000256" key="7">
    <source>
        <dbReference type="RuleBase" id="RU365095"/>
    </source>
</evidence>
<comment type="similarity">
    <text evidence="4 7">Belongs to the glucosamine/galactosamine-6-phosphate isomerase family. 6-phosphogluconolactonase subfamily.</text>
</comment>
<dbReference type="InterPro" id="IPR037171">
    <property type="entry name" value="NagB/RpiA_transferase-like"/>
</dbReference>
<dbReference type="Proteomes" id="UP000324383">
    <property type="component" value="Unassembled WGS sequence"/>
</dbReference>
<accession>A0A5D3FI70</accession>
<evidence type="ECO:0000256" key="6">
    <source>
        <dbReference type="ARBA" id="ARBA00020337"/>
    </source>
</evidence>
<dbReference type="RefSeq" id="WP_027325635.1">
    <property type="nucleotide sequence ID" value="NZ_CAMBON010000025.1"/>
</dbReference>
<protein>
    <recommendedName>
        <fullName evidence="6 7">6-phosphogluconolactonase</fullName>
        <shortName evidence="7">6PGL</shortName>
        <ecNumber evidence="5 7">3.1.1.31</ecNumber>
    </recommendedName>
</protein>
<comment type="pathway">
    <text evidence="3 7">Carbohydrate degradation; pentose phosphate pathway; D-ribulose 5-phosphate from D-glucose 6-phosphate (oxidative stage): step 2/3.</text>
</comment>
<dbReference type="GO" id="GO:0006098">
    <property type="term" value="P:pentose-phosphate shunt"/>
    <property type="evidence" value="ECO:0007669"/>
    <property type="project" value="UniProtKB-UniPathway"/>
</dbReference>
<dbReference type="SUPFAM" id="SSF100950">
    <property type="entry name" value="NagB/RpiA/CoA transferase-like"/>
    <property type="match status" value="1"/>
</dbReference>
<keyword evidence="10" id="KW-1185">Reference proteome</keyword>